<organism evidence="12 13">
    <name type="scientific">Paramicrobacterium agarici</name>
    <dbReference type="NCBI Taxonomy" id="630514"/>
    <lineage>
        <taxon>Bacteria</taxon>
        <taxon>Bacillati</taxon>
        <taxon>Actinomycetota</taxon>
        <taxon>Actinomycetes</taxon>
        <taxon>Micrococcales</taxon>
        <taxon>Microbacteriaceae</taxon>
        <taxon>Paramicrobacterium</taxon>
    </lineage>
</organism>
<dbReference type="Proteomes" id="UP000221369">
    <property type="component" value="Unassembled WGS sequence"/>
</dbReference>
<evidence type="ECO:0000256" key="9">
    <source>
        <dbReference type="SAM" id="Coils"/>
    </source>
</evidence>
<comment type="catalytic activity">
    <reaction evidence="1">
        <text>ATP + protein L-histidine = ADP + protein N-phospho-L-histidine.</text>
        <dbReference type="EC" id="2.7.13.3"/>
    </reaction>
</comment>
<keyword evidence="3" id="KW-0597">Phosphoprotein</keyword>
<dbReference type="SUPFAM" id="SSF55874">
    <property type="entry name" value="ATPase domain of HSP90 chaperone/DNA topoisomerase II/histidine kinase"/>
    <property type="match status" value="1"/>
</dbReference>
<dbReference type="PANTHER" id="PTHR24421:SF10">
    <property type="entry name" value="NITRATE_NITRITE SENSOR PROTEIN NARQ"/>
    <property type="match status" value="1"/>
</dbReference>
<keyword evidence="10" id="KW-1133">Transmembrane helix</keyword>
<dbReference type="GO" id="GO:0005524">
    <property type="term" value="F:ATP binding"/>
    <property type="evidence" value="ECO:0007669"/>
    <property type="project" value="UniProtKB-KW"/>
</dbReference>
<evidence type="ECO:0000256" key="8">
    <source>
        <dbReference type="ARBA" id="ARBA00023012"/>
    </source>
</evidence>
<dbReference type="Gene3D" id="3.30.565.10">
    <property type="entry name" value="Histidine kinase-like ATPase, C-terminal domain"/>
    <property type="match status" value="1"/>
</dbReference>
<evidence type="ECO:0000313" key="12">
    <source>
        <dbReference type="EMBL" id="PFG29440.1"/>
    </source>
</evidence>
<evidence type="ECO:0000259" key="11">
    <source>
        <dbReference type="Pfam" id="PF07730"/>
    </source>
</evidence>
<keyword evidence="7" id="KW-0067">ATP-binding</keyword>
<evidence type="ECO:0000256" key="6">
    <source>
        <dbReference type="ARBA" id="ARBA00022777"/>
    </source>
</evidence>
<dbReference type="Pfam" id="PF07730">
    <property type="entry name" value="HisKA_3"/>
    <property type="match status" value="1"/>
</dbReference>
<protein>
    <recommendedName>
        <fullName evidence="2">histidine kinase</fullName>
        <ecNumber evidence="2">2.7.13.3</ecNumber>
    </recommendedName>
</protein>
<feature type="domain" description="Signal transduction histidine kinase subgroup 3 dimerisation and phosphoacceptor" evidence="11">
    <location>
        <begin position="206"/>
        <end position="280"/>
    </location>
</feature>
<evidence type="ECO:0000313" key="13">
    <source>
        <dbReference type="Proteomes" id="UP000221369"/>
    </source>
</evidence>
<keyword evidence="6 12" id="KW-0418">Kinase</keyword>
<dbReference type="Gene3D" id="1.20.5.1930">
    <property type="match status" value="1"/>
</dbReference>
<dbReference type="EC" id="2.7.13.3" evidence="2"/>
<proteinExistence type="predicted"/>
<dbReference type="RefSeq" id="WP_098406022.1">
    <property type="nucleotide sequence ID" value="NZ_PDJE01000001.1"/>
</dbReference>
<feature type="transmembrane region" description="Helical" evidence="10">
    <location>
        <begin position="117"/>
        <end position="136"/>
    </location>
</feature>
<keyword evidence="10" id="KW-0812">Transmembrane</keyword>
<keyword evidence="10" id="KW-0472">Membrane</keyword>
<accession>A0A2A9DU47</accession>
<dbReference type="GO" id="GO:0016020">
    <property type="term" value="C:membrane"/>
    <property type="evidence" value="ECO:0007669"/>
    <property type="project" value="InterPro"/>
</dbReference>
<feature type="transmembrane region" description="Helical" evidence="10">
    <location>
        <begin position="79"/>
        <end position="105"/>
    </location>
</feature>
<feature type="transmembrane region" description="Helical" evidence="10">
    <location>
        <begin position="54"/>
        <end position="72"/>
    </location>
</feature>
<dbReference type="InterPro" id="IPR050482">
    <property type="entry name" value="Sensor_HK_TwoCompSys"/>
</dbReference>
<keyword evidence="9" id="KW-0175">Coiled coil</keyword>
<dbReference type="PANTHER" id="PTHR24421">
    <property type="entry name" value="NITRATE/NITRITE SENSOR PROTEIN NARX-RELATED"/>
    <property type="match status" value="1"/>
</dbReference>
<dbReference type="InterPro" id="IPR036890">
    <property type="entry name" value="HATPase_C_sf"/>
</dbReference>
<dbReference type="AlphaFoldDB" id="A0A2A9DU47"/>
<dbReference type="EMBL" id="PDJE01000001">
    <property type="protein sequence ID" value="PFG29440.1"/>
    <property type="molecule type" value="Genomic_DNA"/>
</dbReference>
<reference evidence="12 13" key="1">
    <citation type="submission" date="2017-10" db="EMBL/GenBank/DDBJ databases">
        <title>Sequencing the genomes of 1000 actinobacteria strains.</title>
        <authorList>
            <person name="Klenk H.-P."/>
        </authorList>
    </citation>
    <scope>NUCLEOTIDE SEQUENCE [LARGE SCALE GENOMIC DNA]</scope>
    <source>
        <strain evidence="12 13">DSM 21798</strain>
    </source>
</reference>
<evidence type="ECO:0000256" key="2">
    <source>
        <dbReference type="ARBA" id="ARBA00012438"/>
    </source>
</evidence>
<keyword evidence="4" id="KW-0808">Transferase</keyword>
<keyword evidence="5" id="KW-0547">Nucleotide-binding</keyword>
<comment type="caution">
    <text evidence="12">The sequence shown here is derived from an EMBL/GenBank/DDBJ whole genome shotgun (WGS) entry which is preliminary data.</text>
</comment>
<feature type="coiled-coil region" evidence="9">
    <location>
        <begin position="166"/>
        <end position="200"/>
    </location>
</feature>
<evidence type="ECO:0000256" key="5">
    <source>
        <dbReference type="ARBA" id="ARBA00022741"/>
    </source>
</evidence>
<evidence type="ECO:0000256" key="1">
    <source>
        <dbReference type="ARBA" id="ARBA00000085"/>
    </source>
</evidence>
<evidence type="ECO:0000256" key="3">
    <source>
        <dbReference type="ARBA" id="ARBA00022553"/>
    </source>
</evidence>
<dbReference type="GO" id="GO:0000155">
    <property type="term" value="F:phosphorelay sensor kinase activity"/>
    <property type="evidence" value="ECO:0007669"/>
    <property type="project" value="InterPro"/>
</dbReference>
<dbReference type="InterPro" id="IPR011712">
    <property type="entry name" value="Sig_transdc_His_kin_sub3_dim/P"/>
</dbReference>
<sequence length="425" mass="44626">MGMMTALSRFADRAAAWARDRPRVMHVAGTVVFTAVCIVLVVVGDVGFFIDRGLGTAVFLGPIAVAATASALRRRAPGATLALSLVAVALDVALGGSSAVILYLVDGLYSASCYGGTIVRRVTAGVAVAGVALTTAGPMSEGLGAVVFGALQGVAIFGTPVWWGTNVRQRNEIAALGEQRLELERTRNDDTRRIAELQRDEAVRHERARMASELHDVVASRLSAIAINSAAGLTVADADDADGWRRVAERQRETLATVRESSVGALDDMRSLITVLRAGDEPLAPVAVDASLAGLERQVREAESASTISIALDLPDAEMFGRVGDPVRQAIARIVGEIVANAAKHAPGSVLDLRMTLDHEVRITACNTLATNGADAVVPSSGIGIRVMRERAEAFGGALDSRKDADGWRVDVRIPVQASVPEAAR</sequence>
<feature type="transmembrane region" description="Helical" evidence="10">
    <location>
        <begin position="27"/>
        <end position="48"/>
    </location>
</feature>
<evidence type="ECO:0000256" key="7">
    <source>
        <dbReference type="ARBA" id="ARBA00022840"/>
    </source>
</evidence>
<dbReference type="GO" id="GO:0046983">
    <property type="term" value="F:protein dimerization activity"/>
    <property type="evidence" value="ECO:0007669"/>
    <property type="project" value="InterPro"/>
</dbReference>
<keyword evidence="8" id="KW-0902">Two-component regulatory system</keyword>
<evidence type="ECO:0000256" key="4">
    <source>
        <dbReference type="ARBA" id="ARBA00022679"/>
    </source>
</evidence>
<name>A0A2A9DU47_9MICO</name>
<feature type="transmembrane region" description="Helical" evidence="10">
    <location>
        <begin position="143"/>
        <end position="163"/>
    </location>
</feature>
<keyword evidence="13" id="KW-1185">Reference proteome</keyword>
<evidence type="ECO:0000256" key="10">
    <source>
        <dbReference type="SAM" id="Phobius"/>
    </source>
</evidence>
<gene>
    <name evidence="12" type="ORF">ATJ78_0345</name>
</gene>